<comment type="caution">
    <text evidence="1">The sequence shown here is derived from an EMBL/GenBank/DDBJ whole genome shotgun (WGS) entry which is preliminary data.</text>
</comment>
<organism evidence="1 2">
    <name type="scientific">Cryptococcus floricola</name>
    <dbReference type="NCBI Taxonomy" id="2591691"/>
    <lineage>
        <taxon>Eukaryota</taxon>
        <taxon>Fungi</taxon>
        <taxon>Dikarya</taxon>
        <taxon>Basidiomycota</taxon>
        <taxon>Agaricomycotina</taxon>
        <taxon>Tremellomycetes</taxon>
        <taxon>Tremellales</taxon>
        <taxon>Cryptococcaceae</taxon>
        <taxon>Cryptococcus</taxon>
    </lineage>
</organism>
<sequence length="204" mass="22734">MLRLSQGSASLLALVTGSGLGLYAYSQHLFRLYPSPPIGLHDSIVARVPPTTLPEYTSAFYKTWTLRLEGLGARLAGYPVPPDSFADGIFVVQRRTAQAVEVEWEMPKPVLSVFEALGVVMVQGGGQILSVQDKDGETEIRYTCEEYLGPRPERWADVEYRRTSGIGMEGKPPGAFGIHLHRFYMRFLFEQARKRLVGEKGADR</sequence>
<accession>A0A5D3B7Y8</accession>
<dbReference type="AlphaFoldDB" id="A0A5D3B7Y8"/>
<name>A0A5D3B7Y8_9TREE</name>
<evidence type="ECO:0000313" key="2">
    <source>
        <dbReference type="Proteomes" id="UP000322245"/>
    </source>
</evidence>
<dbReference type="Proteomes" id="UP000322245">
    <property type="component" value="Unassembled WGS sequence"/>
</dbReference>
<dbReference type="EMBL" id="NIDF01000005">
    <property type="protein sequence ID" value="TYJ58340.1"/>
    <property type="molecule type" value="Genomic_DNA"/>
</dbReference>
<reference evidence="1 2" key="1">
    <citation type="submission" date="2017-05" db="EMBL/GenBank/DDBJ databases">
        <title>The Genome Sequence of Tsuchiyaea wingfieldii DSM 27421.</title>
        <authorList>
            <person name="Cuomo C."/>
            <person name="Passer A."/>
            <person name="Billmyre B."/>
            <person name="Heitman J."/>
        </authorList>
    </citation>
    <scope>NUCLEOTIDE SEQUENCE [LARGE SCALE GENOMIC DNA]</scope>
    <source>
        <strain evidence="1 2">DSM 27421</strain>
    </source>
</reference>
<gene>
    <name evidence="1" type="ORF">B9479_000886</name>
</gene>
<keyword evidence="2" id="KW-1185">Reference proteome</keyword>
<protein>
    <submittedName>
        <fullName evidence="1">Uncharacterized protein</fullName>
    </submittedName>
</protein>
<proteinExistence type="predicted"/>
<evidence type="ECO:0000313" key="1">
    <source>
        <dbReference type="EMBL" id="TYJ58340.1"/>
    </source>
</evidence>